<accession>A0A3N4MTV6</accession>
<sequence length="515" mass="56572">MSTLNKKTTTWILGFVGIFIMLSACKKPAELYKAELLAGNMAPMAVNPINPVANADAAYEGFLQAFLVRSGGQTYLVDGINKRDKAYFWGQAFMITGLIDAYERNPTNARRQLITDLITSFLTQETQDWSWNSWTDDIAWACIAMIRAYNVTGNATYRTVAANNWNFAFNRGWDNVVGGGLWENMDKHTKASLANNPMIISGIFLYETTGDVNYLNKCKQIYAWFRSSGIYNTSTGVVNEAIVNDGSIQYSDNSYNAGSFINAAASLFKHTQDAQYLNDAIRTADHVVEKWGIMNQEADACVRGIAKLARENNLGSRYNPWLVRQCIAAWNNRRTDYNISNNDWRNPTPAGEQFGMNCISMVTVLNVTPEQEIVSVPTGTYRLNARHNGLSLDAVAGGTANNTALNAWGYNGGSNQRWTLVSLGGGFYRLQGVGSGRSINVAGNSGDNNAAVILWDYNGGGNSKFYFSSPSPGYYSMIFVNSGKAVDVAGTGQGAGILQWKPTGDTNQQWQFVAP</sequence>
<dbReference type="Proteomes" id="UP000279089">
    <property type="component" value="Unassembled WGS sequence"/>
</dbReference>
<dbReference type="InterPro" id="IPR000772">
    <property type="entry name" value="Ricin_B_lectin"/>
</dbReference>
<dbReference type="InterPro" id="IPR008928">
    <property type="entry name" value="6-hairpin_glycosidase_sf"/>
</dbReference>
<evidence type="ECO:0000313" key="2">
    <source>
        <dbReference type="EMBL" id="RPD42979.1"/>
    </source>
</evidence>
<dbReference type="Pfam" id="PF03663">
    <property type="entry name" value="Glyco_hydro_76"/>
    <property type="match status" value="1"/>
</dbReference>
<dbReference type="SMART" id="SM00458">
    <property type="entry name" value="RICIN"/>
    <property type="match status" value="1"/>
</dbReference>
<dbReference type="GO" id="GO:0005975">
    <property type="term" value="P:carbohydrate metabolic process"/>
    <property type="evidence" value="ECO:0007669"/>
    <property type="project" value="InterPro"/>
</dbReference>
<dbReference type="SUPFAM" id="SSF48208">
    <property type="entry name" value="Six-hairpin glycosidases"/>
    <property type="match status" value="1"/>
</dbReference>
<dbReference type="Pfam" id="PF14200">
    <property type="entry name" value="RicinB_lectin_2"/>
    <property type="match status" value="2"/>
</dbReference>
<protein>
    <recommendedName>
        <fullName evidence="1">Ricin B lectin domain-containing protein</fullName>
    </recommendedName>
</protein>
<dbReference type="PROSITE" id="PS51257">
    <property type="entry name" value="PROKAR_LIPOPROTEIN"/>
    <property type="match status" value="1"/>
</dbReference>
<dbReference type="EMBL" id="RMBX01000001">
    <property type="protein sequence ID" value="RPD42979.1"/>
    <property type="molecule type" value="Genomic_DNA"/>
</dbReference>
<dbReference type="SUPFAM" id="SSF50370">
    <property type="entry name" value="Ricin B-like lectins"/>
    <property type="match status" value="1"/>
</dbReference>
<dbReference type="PANTHER" id="PTHR47791:SF3">
    <property type="entry name" value="MEIOTICALLY UP-REGULATED GENE 191 PROTEIN"/>
    <property type="match status" value="1"/>
</dbReference>
<reference evidence="3" key="1">
    <citation type="submission" date="2018-11" db="EMBL/GenBank/DDBJ databases">
        <title>Chitinophaga lutea sp.nov., isolate from arsenic contaminated soil.</title>
        <authorList>
            <person name="Zong Y."/>
        </authorList>
    </citation>
    <scope>NUCLEOTIDE SEQUENCE [LARGE SCALE GENOMIC DNA]</scope>
    <source>
        <strain evidence="3">YLT18</strain>
    </source>
</reference>
<dbReference type="PROSITE" id="PS50231">
    <property type="entry name" value="RICIN_B_LECTIN"/>
    <property type="match status" value="1"/>
</dbReference>
<dbReference type="InterPro" id="IPR053169">
    <property type="entry name" value="MUG_Protein"/>
</dbReference>
<dbReference type="Gene3D" id="1.50.10.20">
    <property type="match status" value="1"/>
</dbReference>
<feature type="domain" description="Ricin B lectin" evidence="1">
    <location>
        <begin position="379"/>
        <end position="513"/>
    </location>
</feature>
<organism evidence="2 3">
    <name type="scientific">Chitinophaga barathri</name>
    <dbReference type="NCBI Taxonomy" id="1647451"/>
    <lineage>
        <taxon>Bacteria</taxon>
        <taxon>Pseudomonadati</taxon>
        <taxon>Bacteroidota</taxon>
        <taxon>Chitinophagia</taxon>
        <taxon>Chitinophagales</taxon>
        <taxon>Chitinophagaceae</taxon>
        <taxon>Chitinophaga</taxon>
    </lineage>
</organism>
<evidence type="ECO:0000313" key="3">
    <source>
        <dbReference type="Proteomes" id="UP000279089"/>
    </source>
</evidence>
<dbReference type="OrthoDB" id="6387072at2"/>
<dbReference type="CDD" id="cd00161">
    <property type="entry name" value="beta-trefoil_Ricin-like"/>
    <property type="match status" value="1"/>
</dbReference>
<proteinExistence type="predicted"/>
<gene>
    <name evidence="2" type="ORF">EG028_01425</name>
</gene>
<comment type="caution">
    <text evidence="2">The sequence shown here is derived from an EMBL/GenBank/DDBJ whole genome shotgun (WGS) entry which is preliminary data.</text>
</comment>
<keyword evidence="3" id="KW-1185">Reference proteome</keyword>
<name>A0A3N4MTV6_9BACT</name>
<dbReference type="Gene3D" id="2.80.10.50">
    <property type="match status" value="1"/>
</dbReference>
<dbReference type="AlphaFoldDB" id="A0A3N4MTV6"/>
<dbReference type="InterPro" id="IPR005198">
    <property type="entry name" value="Glyco_hydro_76"/>
</dbReference>
<dbReference type="PANTHER" id="PTHR47791">
    <property type="entry name" value="MEIOTICALLY UP-REGULATED GENE 191 PROTEIN"/>
    <property type="match status" value="1"/>
</dbReference>
<evidence type="ECO:0000259" key="1">
    <source>
        <dbReference type="SMART" id="SM00458"/>
    </source>
</evidence>
<dbReference type="RefSeq" id="WP_120514251.1">
    <property type="nucleotide sequence ID" value="NZ_QXZY01000001.1"/>
</dbReference>
<dbReference type="InterPro" id="IPR035992">
    <property type="entry name" value="Ricin_B-like_lectins"/>
</dbReference>